<proteinExistence type="predicted"/>
<accession>A0A9P4URX2</accession>
<evidence type="ECO:0000259" key="1">
    <source>
        <dbReference type="Pfam" id="PF01636"/>
    </source>
</evidence>
<dbReference type="SUPFAM" id="SSF56112">
    <property type="entry name" value="Protein kinase-like (PK-like)"/>
    <property type="match status" value="1"/>
</dbReference>
<sequence length="382" mass="42254">MSDTLTTSAGLALLTPQPTGDTGFAGTLQVEAWQWQLLESLYPNANLRLCSDQGGCSLTVIVSACPTSAESDRSGFFDRSLCGRFVVQLRRECFKLDLSMVVAARTVYGSIVPVTIEKAILPVRSTEASVQVVEMELVDGVRLDRILASAQADENTVKLRRVIEGLADIFATAWRRGQVGRQDQHTGRIGSTILPRLMELGRELPSLALRSAAVSARRTLEDGMLEPLPVTVQHGDLLPSNIVIDPTTWRVQGLLDWVEAEYLPWGINLYGLEHLLGECVSTIEEGRQKCRFVYQGQADALRRHFWFHLLAQLPHSAQQPAVLDAVLSARTIGVLLWHGFAWDDGRIDRVVNEKDDMREVALLKAFLGISHDSSIFSDGRKP</sequence>
<dbReference type="Proteomes" id="UP000799441">
    <property type="component" value="Unassembled WGS sequence"/>
</dbReference>
<reference evidence="2" key="1">
    <citation type="journal article" date="2020" name="Stud. Mycol.">
        <title>101 Dothideomycetes genomes: a test case for predicting lifestyles and emergence of pathogens.</title>
        <authorList>
            <person name="Haridas S."/>
            <person name="Albert R."/>
            <person name="Binder M."/>
            <person name="Bloem J."/>
            <person name="Labutti K."/>
            <person name="Salamov A."/>
            <person name="Andreopoulos B."/>
            <person name="Baker S."/>
            <person name="Barry K."/>
            <person name="Bills G."/>
            <person name="Bluhm B."/>
            <person name="Cannon C."/>
            <person name="Castanera R."/>
            <person name="Culley D."/>
            <person name="Daum C."/>
            <person name="Ezra D."/>
            <person name="Gonzalez J."/>
            <person name="Henrissat B."/>
            <person name="Kuo A."/>
            <person name="Liang C."/>
            <person name="Lipzen A."/>
            <person name="Lutzoni F."/>
            <person name="Magnuson J."/>
            <person name="Mondo S."/>
            <person name="Nolan M."/>
            <person name="Ohm R."/>
            <person name="Pangilinan J."/>
            <person name="Park H.-J."/>
            <person name="Ramirez L."/>
            <person name="Alfaro M."/>
            <person name="Sun H."/>
            <person name="Tritt A."/>
            <person name="Yoshinaga Y."/>
            <person name="Zwiers L.-H."/>
            <person name="Turgeon B."/>
            <person name="Goodwin S."/>
            <person name="Spatafora J."/>
            <person name="Crous P."/>
            <person name="Grigoriev I."/>
        </authorList>
    </citation>
    <scope>NUCLEOTIDE SEQUENCE</scope>
    <source>
        <strain evidence="2">CBS 116435</strain>
    </source>
</reference>
<protein>
    <recommendedName>
        <fullName evidence="1">Aminoglycoside phosphotransferase domain-containing protein</fullName>
    </recommendedName>
</protein>
<comment type="caution">
    <text evidence="2">The sequence shown here is derived from an EMBL/GenBank/DDBJ whole genome shotgun (WGS) entry which is preliminary data.</text>
</comment>
<organism evidence="2 3">
    <name type="scientific">Polychaeton citri CBS 116435</name>
    <dbReference type="NCBI Taxonomy" id="1314669"/>
    <lineage>
        <taxon>Eukaryota</taxon>
        <taxon>Fungi</taxon>
        <taxon>Dikarya</taxon>
        <taxon>Ascomycota</taxon>
        <taxon>Pezizomycotina</taxon>
        <taxon>Dothideomycetes</taxon>
        <taxon>Dothideomycetidae</taxon>
        <taxon>Capnodiales</taxon>
        <taxon>Capnodiaceae</taxon>
        <taxon>Polychaeton</taxon>
    </lineage>
</organism>
<evidence type="ECO:0000313" key="2">
    <source>
        <dbReference type="EMBL" id="KAF2726117.1"/>
    </source>
</evidence>
<dbReference type="Pfam" id="PF01636">
    <property type="entry name" value="APH"/>
    <property type="match status" value="1"/>
</dbReference>
<keyword evidence="3" id="KW-1185">Reference proteome</keyword>
<dbReference type="Gene3D" id="3.90.1200.10">
    <property type="match status" value="1"/>
</dbReference>
<feature type="domain" description="Aminoglycoside phosphotransferase" evidence="1">
    <location>
        <begin position="135"/>
        <end position="262"/>
    </location>
</feature>
<dbReference type="AlphaFoldDB" id="A0A9P4URX2"/>
<dbReference type="OrthoDB" id="5598852at2759"/>
<dbReference type="InterPro" id="IPR011009">
    <property type="entry name" value="Kinase-like_dom_sf"/>
</dbReference>
<evidence type="ECO:0000313" key="3">
    <source>
        <dbReference type="Proteomes" id="UP000799441"/>
    </source>
</evidence>
<dbReference type="EMBL" id="MU003765">
    <property type="protein sequence ID" value="KAF2726117.1"/>
    <property type="molecule type" value="Genomic_DNA"/>
</dbReference>
<dbReference type="InterPro" id="IPR002575">
    <property type="entry name" value="Aminoglycoside_PTrfase"/>
</dbReference>
<name>A0A9P4URX2_9PEZI</name>
<gene>
    <name evidence="2" type="ORF">K431DRAFT_342359</name>
</gene>